<dbReference type="AlphaFoldDB" id="A0A5J5EF89"/>
<keyword evidence="3" id="KW-1185">Reference proteome</keyword>
<gene>
    <name evidence="2" type="ORF">FN846DRAFT_895404</name>
</gene>
<sequence length="542" mass="60893">MPDTRARITKRARSTEDAERSQKMRVAVVRLPLYKDHNWMCEQLGIPPRDKLASLNIRREVKDLCRQHGFELTRKYSSWPAKEMRKLVKKVTTQLNADPRRKKVIPTTAVDALVHKLCLDNVRNMRVAQEKKCKGHSDEEEDRNSKDEEDDDDTSSDEDTPAAPTEPPYAQHQAVETDMDYEDGHDDKQFRHLGGGKWSVNESHSEIDEQLGNRVTDMPNGDLNGQTPLADAHHHKIRLPPCRPVRAKCDDETHSMNSGLESRSFELNPARKAPPPVATASQETVHRPLSPVATVSQETVHLALSPVATVSQETVHLPLSPVATVSQETVHLALSPVATVSPESVHLPLPHASECDTRTSILVHFGNESPSNAPVVISRGEPFHMVYLTVAGRVPCNFDQVRLIAIVPKTTEMVYLDTEQPWARLTARREVVRLILVLVPHTEDISLAQASQCDTRTSILVHFGNESPSNTPVVIPRAKPFHLVYLSVTHRVPCNFHRVRLIAIVPETTEMVYLGTEQAWVRLTARMEVVRLILMLIPHTDD</sequence>
<feature type="region of interest" description="Disordered" evidence="1">
    <location>
        <begin position="128"/>
        <end position="172"/>
    </location>
</feature>
<evidence type="ECO:0000313" key="3">
    <source>
        <dbReference type="Proteomes" id="UP000326924"/>
    </source>
</evidence>
<name>A0A5J5EF89_9PEZI</name>
<feature type="compositionally biased region" description="Basic and acidic residues" evidence="1">
    <location>
        <begin position="128"/>
        <end position="137"/>
    </location>
</feature>
<feature type="region of interest" description="Disordered" evidence="1">
    <location>
        <begin position="182"/>
        <end position="201"/>
    </location>
</feature>
<evidence type="ECO:0000313" key="2">
    <source>
        <dbReference type="EMBL" id="KAA8894080.1"/>
    </source>
</evidence>
<reference evidence="2 3" key="1">
    <citation type="submission" date="2019-09" db="EMBL/GenBank/DDBJ databases">
        <title>Draft genome of the ectomycorrhizal ascomycete Sphaerosporella brunnea.</title>
        <authorList>
            <consortium name="DOE Joint Genome Institute"/>
            <person name="Benucci G.M."/>
            <person name="Marozzi G."/>
            <person name="Antonielli L."/>
            <person name="Sanchez S."/>
            <person name="Marco P."/>
            <person name="Wang X."/>
            <person name="Falini L.B."/>
            <person name="Barry K."/>
            <person name="Haridas S."/>
            <person name="Lipzen A."/>
            <person name="Labutti K."/>
            <person name="Grigoriev I.V."/>
            <person name="Murat C."/>
            <person name="Martin F."/>
            <person name="Albertini E."/>
            <person name="Donnini D."/>
            <person name="Bonito G."/>
        </authorList>
    </citation>
    <scope>NUCLEOTIDE SEQUENCE [LARGE SCALE GENOMIC DNA]</scope>
    <source>
        <strain evidence="2 3">Sb_GMNB300</strain>
    </source>
</reference>
<organism evidence="2 3">
    <name type="scientific">Sphaerosporella brunnea</name>
    <dbReference type="NCBI Taxonomy" id="1250544"/>
    <lineage>
        <taxon>Eukaryota</taxon>
        <taxon>Fungi</taxon>
        <taxon>Dikarya</taxon>
        <taxon>Ascomycota</taxon>
        <taxon>Pezizomycotina</taxon>
        <taxon>Pezizomycetes</taxon>
        <taxon>Pezizales</taxon>
        <taxon>Pyronemataceae</taxon>
        <taxon>Sphaerosporella</taxon>
    </lineage>
</organism>
<accession>A0A5J5EF89</accession>
<dbReference type="Proteomes" id="UP000326924">
    <property type="component" value="Unassembled WGS sequence"/>
</dbReference>
<evidence type="ECO:0000256" key="1">
    <source>
        <dbReference type="SAM" id="MobiDB-lite"/>
    </source>
</evidence>
<protein>
    <submittedName>
        <fullName evidence="2">Uncharacterized protein</fullName>
    </submittedName>
</protein>
<dbReference type="EMBL" id="VXIS01000367">
    <property type="protein sequence ID" value="KAA8894080.1"/>
    <property type="molecule type" value="Genomic_DNA"/>
</dbReference>
<dbReference type="OrthoDB" id="5509965at2759"/>
<dbReference type="InParanoid" id="A0A5J5EF89"/>
<feature type="compositionally biased region" description="Acidic residues" evidence="1">
    <location>
        <begin position="138"/>
        <end position="160"/>
    </location>
</feature>
<comment type="caution">
    <text evidence="2">The sequence shown here is derived from an EMBL/GenBank/DDBJ whole genome shotgun (WGS) entry which is preliminary data.</text>
</comment>
<proteinExistence type="predicted"/>